<dbReference type="InterPro" id="IPR002347">
    <property type="entry name" value="SDR_fam"/>
</dbReference>
<evidence type="ECO:0000313" key="9">
    <source>
        <dbReference type="Proteomes" id="UP000487649"/>
    </source>
</evidence>
<comment type="catalytic activity">
    <reaction evidence="5 6">
        <text>a (3R)-hydroxyacyl-[ACP] + NADP(+) = a 3-oxoacyl-[ACP] + NADPH + H(+)</text>
        <dbReference type="Rhea" id="RHEA:17397"/>
        <dbReference type="Rhea" id="RHEA-COMP:9916"/>
        <dbReference type="Rhea" id="RHEA-COMP:9945"/>
        <dbReference type="ChEBI" id="CHEBI:15378"/>
        <dbReference type="ChEBI" id="CHEBI:57783"/>
        <dbReference type="ChEBI" id="CHEBI:58349"/>
        <dbReference type="ChEBI" id="CHEBI:78776"/>
        <dbReference type="ChEBI" id="CHEBI:78827"/>
        <dbReference type="EC" id="1.1.1.100"/>
    </reaction>
</comment>
<dbReference type="PRINTS" id="PR00081">
    <property type="entry name" value="GDHRDH"/>
</dbReference>
<dbReference type="InterPro" id="IPR057326">
    <property type="entry name" value="KR_dom"/>
</dbReference>
<comment type="function">
    <text evidence="6">Catalyzes the NADPH-dependent reduction of beta-ketoacyl-ACP substrates to beta-hydroxyacyl-ACP products, the first reductive step in the elongation cycle of fatty acid biosynthesis.</text>
</comment>
<evidence type="ECO:0000256" key="2">
    <source>
        <dbReference type="ARBA" id="ARBA00006484"/>
    </source>
</evidence>
<dbReference type="PANTHER" id="PTHR42879">
    <property type="entry name" value="3-OXOACYL-(ACYL-CARRIER-PROTEIN) REDUCTASE"/>
    <property type="match status" value="1"/>
</dbReference>
<protein>
    <recommendedName>
        <fullName evidence="3 6">3-oxoacyl-[acyl-carrier-protein] reductase</fullName>
        <ecNumber evidence="3 6">1.1.1.100</ecNumber>
    </recommendedName>
</protein>
<name>A0A173U2S7_9FIRM</name>
<dbReference type="PRINTS" id="PR00080">
    <property type="entry name" value="SDRFAMILY"/>
</dbReference>
<evidence type="ECO:0000256" key="1">
    <source>
        <dbReference type="ARBA" id="ARBA00005194"/>
    </source>
</evidence>
<dbReference type="GO" id="GO:0004316">
    <property type="term" value="F:3-oxoacyl-[acyl-carrier-protein] reductase (NADPH) activity"/>
    <property type="evidence" value="ECO:0007669"/>
    <property type="project" value="UniProtKB-UniRule"/>
</dbReference>
<evidence type="ECO:0000256" key="5">
    <source>
        <dbReference type="ARBA" id="ARBA00048508"/>
    </source>
</evidence>
<dbReference type="AlphaFoldDB" id="A0A173U2S7"/>
<evidence type="ECO:0000256" key="3">
    <source>
        <dbReference type="ARBA" id="ARBA00012948"/>
    </source>
</evidence>
<comment type="subunit">
    <text evidence="6">Homotetramer.</text>
</comment>
<dbReference type="CDD" id="cd05333">
    <property type="entry name" value="BKR_SDR_c"/>
    <property type="match status" value="1"/>
</dbReference>
<evidence type="ECO:0000256" key="6">
    <source>
        <dbReference type="RuleBase" id="RU366074"/>
    </source>
</evidence>
<feature type="domain" description="Ketoreductase" evidence="7">
    <location>
        <begin position="6"/>
        <end position="191"/>
    </location>
</feature>
<dbReference type="Pfam" id="PF13561">
    <property type="entry name" value="adh_short_C2"/>
    <property type="match status" value="1"/>
</dbReference>
<dbReference type="EC" id="1.1.1.100" evidence="3 6"/>
<dbReference type="SUPFAM" id="SSF51735">
    <property type="entry name" value="NAD(P)-binding Rossmann-fold domains"/>
    <property type="match status" value="1"/>
</dbReference>
<evidence type="ECO:0000259" key="7">
    <source>
        <dbReference type="SMART" id="SM00822"/>
    </source>
</evidence>
<dbReference type="GO" id="GO:0006633">
    <property type="term" value="P:fatty acid biosynthetic process"/>
    <property type="evidence" value="ECO:0007669"/>
    <property type="project" value="UniProtKB-KW"/>
</dbReference>
<dbReference type="RefSeq" id="WP_006783668.1">
    <property type="nucleotide sequence ID" value="NZ_CABJBH010000002.1"/>
</dbReference>
<reference evidence="8 9" key="1">
    <citation type="journal article" date="2019" name="Nat. Med.">
        <title>A library of human gut bacterial isolates paired with longitudinal multiomics data enables mechanistic microbiome research.</title>
        <authorList>
            <person name="Poyet M."/>
            <person name="Groussin M."/>
            <person name="Gibbons S.M."/>
            <person name="Avila-Pacheco J."/>
            <person name="Jiang X."/>
            <person name="Kearney S.M."/>
            <person name="Perrotta A.R."/>
            <person name="Berdy B."/>
            <person name="Zhao S."/>
            <person name="Lieberman T.D."/>
            <person name="Swanson P.K."/>
            <person name="Smith M."/>
            <person name="Roesemann S."/>
            <person name="Alexander J.E."/>
            <person name="Rich S.A."/>
            <person name="Livny J."/>
            <person name="Vlamakis H."/>
            <person name="Clish C."/>
            <person name="Bullock K."/>
            <person name="Deik A."/>
            <person name="Scott J."/>
            <person name="Pierce K.A."/>
            <person name="Xavier R.J."/>
            <person name="Alm E.J."/>
        </authorList>
    </citation>
    <scope>NUCLEOTIDE SEQUENCE [LARGE SCALE GENOMIC DNA]</scope>
    <source>
        <strain evidence="8 9">BIOML-A198</strain>
    </source>
</reference>
<dbReference type="NCBIfam" id="NF005559">
    <property type="entry name" value="PRK07231.1"/>
    <property type="match status" value="1"/>
</dbReference>
<dbReference type="PROSITE" id="PS00061">
    <property type="entry name" value="ADH_SHORT"/>
    <property type="match status" value="1"/>
</dbReference>
<evidence type="ECO:0000313" key="8">
    <source>
        <dbReference type="EMBL" id="MTK22583.1"/>
    </source>
</evidence>
<dbReference type="GeneID" id="60058530"/>
<dbReference type="NCBIfam" id="TIGR01830">
    <property type="entry name" value="3oxo_ACP_reduc"/>
    <property type="match status" value="1"/>
</dbReference>
<comment type="pathway">
    <text evidence="1 6">Lipid metabolism; fatty acid biosynthesis.</text>
</comment>
<dbReference type="OrthoDB" id="9803333at2"/>
<dbReference type="InterPro" id="IPR020904">
    <property type="entry name" value="Sc_DH/Rdtase_CS"/>
</dbReference>
<dbReference type="InterPro" id="IPR036291">
    <property type="entry name" value="NAD(P)-bd_dom_sf"/>
</dbReference>
<dbReference type="NCBIfam" id="NF009466">
    <property type="entry name" value="PRK12826.1-2"/>
    <property type="match status" value="1"/>
</dbReference>
<dbReference type="GO" id="GO:0051287">
    <property type="term" value="F:NAD binding"/>
    <property type="evidence" value="ECO:0007669"/>
    <property type="project" value="UniProtKB-UniRule"/>
</dbReference>
<comment type="caution">
    <text evidence="8">The sequence shown here is derived from an EMBL/GenBank/DDBJ whole genome shotgun (WGS) entry which is preliminary data.</text>
</comment>
<evidence type="ECO:0000256" key="4">
    <source>
        <dbReference type="ARBA" id="ARBA00023002"/>
    </source>
</evidence>
<dbReference type="Proteomes" id="UP000487649">
    <property type="component" value="Unassembled WGS sequence"/>
</dbReference>
<accession>A0A173U2S7</accession>
<keyword evidence="6" id="KW-0275">Fatty acid biosynthesis</keyword>
<dbReference type="EMBL" id="WMQE01000044">
    <property type="protein sequence ID" value="MTK22583.1"/>
    <property type="molecule type" value="Genomic_DNA"/>
</dbReference>
<dbReference type="SMART" id="SM00822">
    <property type="entry name" value="PKS_KR"/>
    <property type="match status" value="1"/>
</dbReference>
<gene>
    <name evidence="8" type="primary">fabG</name>
    <name evidence="8" type="ORF">GMA92_14330</name>
</gene>
<dbReference type="FunFam" id="3.40.50.720:FF:000173">
    <property type="entry name" value="3-oxoacyl-[acyl-carrier protein] reductase"/>
    <property type="match status" value="1"/>
</dbReference>
<proteinExistence type="inferred from homology"/>
<keyword evidence="6" id="KW-0276">Fatty acid metabolism</keyword>
<sequence length="247" mass="25943">MNLSGKVALVTGGSRGIGAAIVLKLASLGCDIALNYCGSKERAEAIAKQAESLGVKASVYQANVANYEEVESMTKAIIKDFGHLDIVINNAGITSDNLMMRMDEDSFDSVIDVNLKGTWNVCKSITRPILKQRSGVIINLSSVVGINGNVGQANYAASKAGVIGLTKSLAKEYASRNVRVNAVAPGYIKSDMTAKLSSDITDKVLENIPLGSLGEVEDIANAVAFLVSDQARYITGQVLVVDGGMAI</sequence>
<keyword evidence="4 6" id="KW-0560">Oxidoreductase</keyword>
<dbReference type="InterPro" id="IPR050259">
    <property type="entry name" value="SDR"/>
</dbReference>
<comment type="similarity">
    <text evidence="2 6">Belongs to the short-chain dehydrogenases/reductases (SDR) family.</text>
</comment>
<dbReference type="PANTHER" id="PTHR42879:SF2">
    <property type="entry name" value="3-OXOACYL-[ACYL-CARRIER-PROTEIN] REDUCTASE FABG"/>
    <property type="match status" value="1"/>
</dbReference>
<dbReference type="Gene3D" id="3.40.50.720">
    <property type="entry name" value="NAD(P)-binding Rossmann-like Domain"/>
    <property type="match status" value="1"/>
</dbReference>
<dbReference type="InterPro" id="IPR011284">
    <property type="entry name" value="3oxo_ACP_reduc"/>
</dbReference>
<keyword evidence="6" id="KW-0521">NADP</keyword>
<keyword evidence="6" id="KW-0443">Lipid metabolism</keyword>
<organism evidence="8 9">
    <name type="scientific">Turicibacter sanguinis</name>
    <dbReference type="NCBI Taxonomy" id="154288"/>
    <lineage>
        <taxon>Bacteria</taxon>
        <taxon>Bacillati</taxon>
        <taxon>Bacillota</taxon>
        <taxon>Erysipelotrichia</taxon>
        <taxon>Erysipelotrichales</taxon>
        <taxon>Turicibacteraceae</taxon>
        <taxon>Turicibacter</taxon>
    </lineage>
</organism>
<keyword evidence="6" id="KW-0444">Lipid biosynthesis</keyword>